<evidence type="ECO:0000313" key="3">
    <source>
        <dbReference type="Proteomes" id="UP001597185"/>
    </source>
</evidence>
<sequence length="88" mass="9481">MKRTRVTVTCADCSMESTHEKLSDARVVLDDHESTTDHDVTWEIEALAAGVTRAGADAGVCGRPECANADSPLVDPPRPDTSKGRDER</sequence>
<accession>A0ABD6BY73</accession>
<keyword evidence="3" id="KW-1185">Reference proteome</keyword>
<dbReference type="InterPro" id="IPR055964">
    <property type="entry name" value="DUF7542"/>
</dbReference>
<gene>
    <name evidence="2" type="ORF">ACFR9T_04240</name>
</gene>
<organism evidence="2 3">
    <name type="scientific">Halorubrum laminariae</name>
    <dbReference type="NCBI Taxonomy" id="1433523"/>
    <lineage>
        <taxon>Archaea</taxon>
        <taxon>Methanobacteriati</taxon>
        <taxon>Methanobacteriota</taxon>
        <taxon>Stenosarchaea group</taxon>
        <taxon>Halobacteria</taxon>
        <taxon>Halobacteriales</taxon>
        <taxon>Haloferacaceae</taxon>
        <taxon>Halorubrum</taxon>
    </lineage>
</organism>
<evidence type="ECO:0000256" key="1">
    <source>
        <dbReference type="SAM" id="MobiDB-lite"/>
    </source>
</evidence>
<evidence type="ECO:0000313" key="2">
    <source>
        <dbReference type="EMBL" id="MFD1569800.1"/>
    </source>
</evidence>
<name>A0ABD6BY73_9EURY</name>
<feature type="region of interest" description="Disordered" evidence="1">
    <location>
        <begin position="62"/>
        <end position="88"/>
    </location>
</feature>
<comment type="caution">
    <text evidence="2">The sequence shown here is derived from an EMBL/GenBank/DDBJ whole genome shotgun (WGS) entry which is preliminary data.</text>
</comment>
<dbReference type="Pfam" id="PF24398">
    <property type="entry name" value="DUF7542"/>
    <property type="match status" value="1"/>
</dbReference>
<dbReference type="AlphaFoldDB" id="A0ABD6BY73"/>
<feature type="compositionally biased region" description="Basic and acidic residues" evidence="1">
    <location>
        <begin position="77"/>
        <end position="88"/>
    </location>
</feature>
<reference evidence="2 3" key="1">
    <citation type="journal article" date="2019" name="Int. J. Syst. Evol. Microbiol.">
        <title>The Global Catalogue of Microorganisms (GCM) 10K type strain sequencing project: providing services to taxonomists for standard genome sequencing and annotation.</title>
        <authorList>
            <consortium name="The Broad Institute Genomics Platform"/>
            <consortium name="The Broad Institute Genome Sequencing Center for Infectious Disease"/>
            <person name="Wu L."/>
            <person name="Ma J."/>
        </authorList>
    </citation>
    <scope>NUCLEOTIDE SEQUENCE [LARGE SCALE GENOMIC DNA]</scope>
    <source>
        <strain evidence="2 3">CGMCC 1.12689</strain>
    </source>
</reference>
<protein>
    <submittedName>
        <fullName evidence="2">Uncharacterized protein</fullName>
    </submittedName>
</protein>
<proteinExistence type="predicted"/>
<dbReference type="Proteomes" id="UP001597185">
    <property type="component" value="Unassembled WGS sequence"/>
</dbReference>
<dbReference type="RefSeq" id="WP_256418215.1">
    <property type="nucleotide sequence ID" value="NZ_JANHDL010000005.1"/>
</dbReference>
<dbReference type="EMBL" id="JBHUDB010000001">
    <property type="protein sequence ID" value="MFD1569800.1"/>
    <property type="molecule type" value="Genomic_DNA"/>
</dbReference>